<sequence>MFLLRLSLRSSALFSASSTSASLIITKVSVSEFSDLLMRRAEPFASSALVAATPVSSGMVSVDLVTWGSPAEAALECCWVLSSPTTVLECWSSEGRRSWEPRLHPDSAPPLPAGGELSPLP</sequence>
<evidence type="ECO:0000313" key="2">
    <source>
        <dbReference type="EMBL" id="MXU91296.1"/>
    </source>
</evidence>
<evidence type="ECO:0000256" key="1">
    <source>
        <dbReference type="SAM" id="MobiDB-lite"/>
    </source>
</evidence>
<organism evidence="2">
    <name type="scientific">Ixodes ricinus</name>
    <name type="common">Common tick</name>
    <name type="synonym">Acarus ricinus</name>
    <dbReference type="NCBI Taxonomy" id="34613"/>
    <lineage>
        <taxon>Eukaryota</taxon>
        <taxon>Metazoa</taxon>
        <taxon>Ecdysozoa</taxon>
        <taxon>Arthropoda</taxon>
        <taxon>Chelicerata</taxon>
        <taxon>Arachnida</taxon>
        <taxon>Acari</taxon>
        <taxon>Parasitiformes</taxon>
        <taxon>Ixodida</taxon>
        <taxon>Ixodoidea</taxon>
        <taxon>Ixodidae</taxon>
        <taxon>Ixodinae</taxon>
        <taxon>Ixodes</taxon>
    </lineage>
</organism>
<feature type="compositionally biased region" description="Basic and acidic residues" evidence="1">
    <location>
        <begin position="96"/>
        <end position="105"/>
    </location>
</feature>
<accession>A0A6B0UNT7</accession>
<name>A0A6B0UNT7_IXORI</name>
<proteinExistence type="predicted"/>
<dbReference type="EMBL" id="GIFC01009213">
    <property type="protein sequence ID" value="MXU91296.1"/>
    <property type="molecule type" value="Transcribed_RNA"/>
</dbReference>
<dbReference type="AlphaFoldDB" id="A0A6B0UNT7"/>
<feature type="region of interest" description="Disordered" evidence="1">
    <location>
        <begin position="96"/>
        <end position="121"/>
    </location>
</feature>
<protein>
    <submittedName>
        <fullName evidence="2">Putative secreted protein</fullName>
    </submittedName>
</protein>
<reference evidence="2" key="1">
    <citation type="submission" date="2019-12" db="EMBL/GenBank/DDBJ databases">
        <title>An insight into the sialome of adult female Ixodes ricinus ticks feeding for 6 days.</title>
        <authorList>
            <person name="Perner J."/>
            <person name="Ribeiro J.M.C."/>
        </authorList>
    </citation>
    <scope>NUCLEOTIDE SEQUENCE</scope>
    <source>
        <strain evidence="2">Semi-engorged</strain>
        <tissue evidence="2">Salivary glands</tissue>
    </source>
</reference>